<sequence>MGVELSRRELEMLQPDCGDVDWSSERRTGTDRAFLGRREGGVDGEGEKGKGGMGESDDSEGESEEIVCRMEIQMSFDEDFFLPPLNRLACVIVERR</sequence>
<reference evidence="2 3" key="1">
    <citation type="submission" date="2021-06" db="EMBL/GenBank/DDBJ databases">
        <title>Caerostris extrusa draft genome.</title>
        <authorList>
            <person name="Kono N."/>
            <person name="Arakawa K."/>
        </authorList>
    </citation>
    <scope>NUCLEOTIDE SEQUENCE [LARGE SCALE GENOMIC DNA]</scope>
</reference>
<feature type="compositionally biased region" description="Acidic residues" evidence="1">
    <location>
        <begin position="55"/>
        <end position="64"/>
    </location>
</feature>
<feature type="compositionally biased region" description="Basic and acidic residues" evidence="1">
    <location>
        <begin position="23"/>
        <end position="50"/>
    </location>
</feature>
<keyword evidence="3" id="KW-1185">Reference proteome</keyword>
<protein>
    <submittedName>
        <fullName evidence="2">Uncharacterized protein</fullName>
    </submittedName>
</protein>
<dbReference type="Proteomes" id="UP001054945">
    <property type="component" value="Unassembled WGS sequence"/>
</dbReference>
<feature type="region of interest" description="Disordered" evidence="1">
    <location>
        <begin position="18"/>
        <end position="64"/>
    </location>
</feature>
<evidence type="ECO:0000256" key="1">
    <source>
        <dbReference type="SAM" id="MobiDB-lite"/>
    </source>
</evidence>
<dbReference type="AlphaFoldDB" id="A0AAV4XL90"/>
<accession>A0AAV4XL90</accession>
<name>A0AAV4XL90_CAEEX</name>
<gene>
    <name evidence="2" type="ORF">CEXT_625651</name>
</gene>
<proteinExistence type="predicted"/>
<evidence type="ECO:0000313" key="2">
    <source>
        <dbReference type="EMBL" id="GIY94503.1"/>
    </source>
</evidence>
<organism evidence="2 3">
    <name type="scientific">Caerostris extrusa</name>
    <name type="common">Bark spider</name>
    <name type="synonym">Caerostris bankana</name>
    <dbReference type="NCBI Taxonomy" id="172846"/>
    <lineage>
        <taxon>Eukaryota</taxon>
        <taxon>Metazoa</taxon>
        <taxon>Ecdysozoa</taxon>
        <taxon>Arthropoda</taxon>
        <taxon>Chelicerata</taxon>
        <taxon>Arachnida</taxon>
        <taxon>Araneae</taxon>
        <taxon>Araneomorphae</taxon>
        <taxon>Entelegynae</taxon>
        <taxon>Araneoidea</taxon>
        <taxon>Araneidae</taxon>
        <taxon>Caerostris</taxon>
    </lineage>
</organism>
<evidence type="ECO:0000313" key="3">
    <source>
        <dbReference type="Proteomes" id="UP001054945"/>
    </source>
</evidence>
<dbReference type="EMBL" id="BPLR01017793">
    <property type="protein sequence ID" value="GIY94503.1"/>
    <property type="molecule type" value="Genomic_DNA"/>
</dbReference>
<comment type="caution">
    <text evidence="2">The sequence shown here is derived from an EMBL/GenBank/DDBJ whole genome shotgun (WGS) entry which is preliminary data.</text>
</comment>